<dbReference type="AlphaFoldDB" id="A0A6J5D0W3"/>
<evidence type="ECO:0000313" key="1">
    <source>
        <dbReference type="EMBL" id="CAB3746296.1"/>
    </source>
</evidence>
<accession>A0A6J5D0W3</accession>
<protein>
    <submittedName>
        <fullName evidence="1">Uncharacterized protein</fullName>
    </submittedName>
</protein>
<keyword evidence="2" id="KW-1185">Reference proteome</keyword>
<organism evidence="1 2">
    <name type="scientific">Paraburkholderia solisilvae</name>
    <dbReference type="NCBI Taxonomy" id="624376"/>
    <lineage>
        <taxon>Bacteria</taxon>
        <taxon>Pseudomonadati</taxon>
        <taxon>Pseudomonadota</taxon>
        <taxon>Betaproteobacteria</taxon>
        <taxon>Burkholderiales</taxon>
        <taxon>Burkholderiaceae</taxon>
        <taxon>Paraburkholderia</taxon>
    </lineage>
</organism>
<proteinExistence type="predicted"/>
<name>A0A6J5D0W3_9BURK</name>
<dbReference type="EMBL" id="CADIKF010000001">
    <property type="protein sequence ID" value="CAB3746296.1"/>
    <property type="molecule type" value="Genomic_DNA"/>
</dbReference>
<dbReference type="Proteomes" id="UP000494329">
    <property type="component" value="Unassembled WGS sequence"/>
</dbReference>
<gene>
    <name evidence="1" type="ORF">LMG29739_00149</name>
</gene>
<evidence type="ECO:0000313" key="2">
    <source>
        <dbReference type="Proteomes" id="UP000494329"/>
    </source>
</evidence>
<sequence>MVAQSAVACREGINLWVRVFNEVDTAVFHFFRFTTHEGVHDDPSTGCTTKPE</sequence>
<reference evidence="1 2" key="1">
    <citation type="submission" date="2020-04" db="EMBL/GenBank/DDBJ databases">
        <authorList>
            <person name="De Canck E."/>
        </authorList>
    </citation>
    <scope>NUCLEOTIDE SEQUENCE [LARGE SCALE GENOMIC DNA]</scope>
    <source>
        <strain evidence="1 2">LMG 29739</strain>
    </source>
</reference>